<evidence type="ECO:0000313" key="1">
    <source>
        <dbReference type="EMBL" id="CAG5950293.1"/>
    </source>
</evidence>
<dbReference type="Proteomes" id="UP000677803">
    <property type="component" value="Unassembled WGS sequence"/>
</dbReference>
<proteinExistence type="predicted"/>
<dbReference type="AlphaFoldDB" id="A0A8S4BJT5"/>
<dbReference type="OrthoDB" id="10068969at2759"/>
<dbReference type="EMBL" id="CAJRST010018890">
    <property type="protein sequence ID" value="CAG5950293.1"/>
    <property type="molecule type" value="Genomic_DNA"/>
</dbReference>
<sequence length="197" mass="22632">MQGLRPNYNPDSPTSDLARLYKSQLVTGGLTKSDDKPESYLNWKSIGKYIKDLVLTARQEVTLLIKCLGPESSLLAKRLKAITIRYSPPGLTMIWLRLCHEKWIFAWFAPTWPMRSSCPSTFNKKYTEIFEKGQAKARNDQSFTAMFNTTIVNHSSIYRLSKPTGDYNCRLSFTVHKTDVPSEVKEKKQQVKSLQEM</sequence>
<name>A0A8S4BJT5_9TELE</name>
<comment type="caution">
    <text evidence="1">The sequence shown here is derived from an EMBL/GenBank/DDBJ whole genome shotgun (WGS) entry which is preliminary data.</text>
</comment>
<organism evidence="1 2">
    <name type="scientific">Menidia menidia</name>
    <name type="common">Atlantic silverside</name>
    <dbReference type="NCBI Taxonomy" id="238744"/>
    <lineage>
        <taxon>Eukaryota</taxon>
        <taxon>Metazoa</taxon>
        <taxon>Chordata</taxon>
        <taxon>Craniata</taxon>
        <taxon>Vertebrata</taxon>
        <taxon>Euteleostomi</taxon>
        <taxon>Actinopterygii</taxon>
        <taxon>Neopterygii</taxon>
        <taxon>Teleostei</taxon>
        <taxon>Neoteleostei</taxon>
        <taxon>Acanthomorphata</taxon>
        <taxon>Ovalentaria</taxon>
        <taxon>Atherinomorphae</taxon>
        <taxon>Atheriniformes</taxon>
        <taxon>Atherinopsidae</taxon>
        <taxon>Menidiinae</taxon>
        <taxon>Menidia</taxon>
    </lineage>
</organism>
<keyword evidence="2" id="KW-1185">Reference proteome</keyword>
<reference evidence="1" key="1">
    <citation type="submission" date="2021-05" db="EMBL/GenBank/DDBJ databases">
        <authorList>
            <person name="Tigano A."/>
        </authorList>
    </citation>
    <scope>NUCLEOTIDE SEQUENCE</scope>
</reference>
<protein>
    <submittedName>
        <fullName evidence="1">(Atlantic silverside) hypothetical protein</fullName>
    </submittedName>
</protein>
<evidence type="ECO:0000313" key="2">
    <source>
        <dbReference type="Proteomes" id="UP000677803"/>
    </source>
</evidence>
<gene>
    <name evidence="1" type="ORF">MMEN_LOCUS14270</name>
</gene>
<accession>A0A8S4BJT5</accession>